<accession>A0A7M5XNG4</accession>
<protein>
    <submittedName>
        <fullName evidence="1">Uncharacterized protein</fullName>
    </submittedName>
</protein>
<reference evidence="1" key="1">
    <citation type="submission" date="2021-01" db="UniProtKB">
        <authorList>
            <consortium name="EnsemblMetazoa"/>
        </authorList>
    </citation>
    <scope>IDENTIFICATION</scope>
</reference>
<name>A0A7M5XNG4_9CNID</name>
<dbReference type="EnsemblMetazoa" id="CLYHEMT026476.1">
    <property type="protein sequence ID" value="CLYHEMP026476.1"/>
    <property type="gene ID" value="CLYHEMG026476"/>
</dbReference>
<evidence type="ECO:0000313" key="2">
    <source>
        <dbReference type="Proteomes" id="UP000594262"/>
    </source>
</evidence>
<dbReference type="Proteomes" id="UP000594262">
    <property type="component" value="Unplaced"/>
</dbReference>
<evidence type="ECO:0000313" key="1">
    <source>
        <dbReference type="EnsemblMetazoa" id="CLYHEMP026476.1"/>
    </source>
</evidence>
<keyword evidence="2" id="KW-1185">Reference proteome</keyword>
<dbReference type="AlphaFoldDB" id="A0A7M5XNG4"/>
<sequence>VPCKHKSCSYYGWSSWSATCGSVERSRKRYSLKDVTTYVKESKDCDKYPKSCELYDKQTKTLAKCPIRCLNKKCYYYSWSSWSATCGNGVKRTRRFRYSSNSYYKVKAVSECVKYTTACDNTLIETKNLAKCPGKSISFFLISYGIEYYNSRTCTTHWAQLQCLQIIHRPNCRPP</sequence>
<organism evidence="1 2">
    <name type="scientific">Clytia hemisphaerica</name>
    <dbReference type="NCBI Taxonomy" id="252671"/>
    <lineage>
        <taxon>Eukaryota</taxon>
        <taxon>Metazoa</taxon>
        <taxon>Cnidaria</taxon>
        <taxon>Hydrozoa</taxon>
        <taxon>Hydroidolina</taxon>
        <taxon>Leptothecata</taxon>
        <taxon>Obeliida</taxon>
        <taxon>Clytiidae</taxon>
        <taxon>Clytia</taxon>
    </lineage>
</organism>
<proteinExistence type="predicted"/>